<proteinExistence type="predicted"/>
<dbReference type="Proteomes" id="UP000712281">
    <property type="component" value="Unassembled WGS sequence"/>
</dbReference>
<feature type="region of interest" description="Disordered" evidence="1">
    <location>
        <begin position="1"/>
        <end position="52"/>
    </location>
</feature>
<sequence>MRSEIGDNTRPPPPLAVAHGEERESRPGKREREEARRGGREERGAAERERDRRRLGLSCLLGSLQSFALEFLMRGKGGGSLYLSRKAREP</sequence>
<dbReference type="AlphaFoldDB" id="A0A8S9JP94"/>
<gene>
    <name evidence="2" type="ORF">F2Q68_00003864</name>
</gene>
<organism evidence="2 3">
    <name type="scientific">Brassica cretica</name>
    <name type="common">Mustard</name>
    <dbReference type="NCBI Taxonomy" id="69181"/>
    <lineage>
        <taxon>Eukaryota</taxon>
        <taxon>Viridiplantae</taxon>
        <taxon>Streptophyta</taxon>
        <taxon>Embryophyta</taxon>
        <taxon>Tracheophyta</taxon>
        <taxon>Spermatophyta</taxon>
        <taxon>Magnoliopsida</taxon>
        <taxon>eudicotyledons</taxon>
        <taxon>Gunneridae</taxon>
        <taxon>Pentapetalae</taxon>
        <taxon>rosids</taxon>
        <taxon>malvids</taxon>
        <taxon>Brassicales</taxon>
        <taxon>Brassicaceae</taxon>
        <taxon>Brassiceae</taxon>
        <taxon>Brassica</taxon>
    </lineage>
</organism>
<reference evidence="2" key="1">
    <citation type="submission" date="2019-12" db="EMBL/GenBank/DDBJ databases">
        <title>Genome sequencing and annotation of Brassica cretica.</title>
        <authorList>
            <person name="Studholme D.J."/>
            <person name="Sarris P.F."/>
        </authorList>
    </citation>
    <scope>NUCLEOTIDE SEQUENCE</scope>
    <source>
        <strain evidence="2">PFS-001/15</strain>
        <tissue evidence="2">Leaf</tissue>
    </source>
</reference>
<name>A0A8S9JP94_BRACR</name>
<dbReference type="EMBL" id="QGKW02001660">
    <property type="protein sequence ID" value="KAF2583498.1"/>
    <property type="molecule type" value="Genomic_DNA"/>
</dbReference>
<evidence type="ECO:0000313" key="2">
    <source>
        <dbReference type="EMBL" id="KAF2583498.1"/>
    </source>
</evidence>
<accession>A0A8S9JP94</accession>
<protein>
    <submittedName>
        <fullName evidence="2">Uncharacterized protein</fullName>
    </submittedName>
</protein>
<comment type="caution">
    <text evidence="2">The sequence shown here is derived from an EMBL/GenBank/DDBJ whole genome shotgun (WGS) entry which is preliminary data.</text>
</comment>
<evidence type="ECO:0000256" key="1">
    <source>
        <dbReference type="SAM" id="MobiDB-lite"/>
    </source>
</evidence>
<feature type="compositionally biased region" description="Basic and acidic residues" evidence="1">
    <location>
        <begin position="19"/>
        <end position="52"/>
    </location>
</feature>
<evidence type="ECO:0000313" key="3">
    <source>
        <dbReference type="Proteomes" id="UP000712281"/>
    </source>
</evidence>